<feature type="transmembrane region" description="Helical" evidence="7">
    <location>
        <begin position="185"/>
        <end position="205"/>
    </location>
</feature>
<gene>
    <name evidence="9" type="ORF">A2J79_004656</name>
    <name evidence="11" type="ORF">EWK56_22130</name>
    <name evidence="12" type="ORF">FV293_25935</name>
    <name evidence="10" type="ORF">FVB16_02580</name>
</gene>
<dbReference type="EMBL" id="AATCLQ010000057">
    <property type="protein sequence ID" value="EFJ6484234.1"/>
    <property type="molecule type" value="Genomic_DNA"/>
</dbReference>
<comment type="caution">
    <text evidence="11">The sequence shown here is derived from an EMBL/GenBank/DDBJ whole genome shotgun (WGS) entry which is preliminary data.</text>
</comment>
<dbReference type="Pfam" id="PF00892">
    <property type="entry name" value="EamA"/>
    <property type="match status" value="2"/>
</dbReference>
<keyword evidence="6 7" id="KW-0472">Membrane</keyword>
<accession>A0A1Q4PML7</accession>
<dbReference type="PANTHER" id="PTHR32322:SF2">
    <property type="entry name" value="EAMA DOMAIN-CONTAINING PROTEIN"/>
    <property type="match status" value="1"/>
</dbReference>
<evidence type="ECO:0000313" key="14">
    <source>
        <dbReference type="Proteomes" id="UP000321295"/>
    </source>
</evidence>
<dbReference type="Proteomes" id="UP000321295">
    <property type="component" value="Unassembled WGS sequence"/>
</dbReference>
<evidence type="ECO:0000313" key="9">
    <source>
        <dbReference type="EMBL" id="EFJ6484234.1"/>
    </source>
</evidence>
<name>A0A1Q4PML7_ECOLX</name>
<feature type="transmembrane region" description="Helical" evidence="7">
    <location>
        <begin position="265"/>
        <end position="282"/>
    </location>
</feature>
<comment type="similarity">
    <text evidence="2">Belongs to the EamA transporter family.</text>
</comment>
<evidence type="ECO:0000256" key="5">
    <source>
        <dbReference type="ARBA" id="ARBA00022989"/>
    </source>
</evidence>
<dbReference type="PANTHER" id="PTHR32322">
    <property type="entry name" value="INNER MEMBRANE TRANSPORTER"/>
    <property type="match status" value="1"/>
</dbReference>
<feature type="transmembrane region" description="Helical" evidence="7">
    <location>
        <begin position="64"/>
        <end position="85"/>
    </location>
</feature>
<feature type="transmembrane region" description="Helical" evidence="7">
    <location>
        <begin position="242"/>
        <end position="259"/>
    </location>
</feature>
<feature type="transmembrane region" description="Helical" evidence="7">
    <location>
        <begin position="32"/>
        <end position="52"/>
    </location>
</feature>
<organism evidence="11 13">
    <name type="scientific">Escherichia coli</name>
    <dbReference type="NCBI Taxonomy" id="562"/>
    <lineage>
        <taxon>Bacteria</taxon>
        <taxon>Pseudomonadati</taxon>
        <taxon>Pseudomonadota</taxon>
        <taxon>Gammaproteobacteria</taxon>
        <taxon>Enterobacterales</taxon>
        <taxon>Enterobacteriaceae</taxon>
        <taxon>Escherichia</taxon>
    </lineage>
</organism>
<sequence length="288" mass="31953">MIKGVLFAFLAAFSWGAAIVMSKKGLENMDAGGLFFWQVGSAAMLSWFVLAISRKKLPVTKKSILAYSTGIFEPFLAYTFTLYGLKFISAGITAVIFSLESVFILILSVILFFVKINSPLHFILLLTGAMAGSIMVALPDINDRIDNITGYILIVAGVLSASFYVVISSRLIVNFEPVTLLTGQLTFSFILACFFIVLTGTSLQLPVESVFLVFLSGILQYFLAFCFYLYSLRWIPVHIAGAMLYFIPLVALLLSWFFLQEDISFIQGLGVFITILCVYILNKKYAIE</sequence>
<feature type="domain" description="EamA" evidence="8">
    <location>
        <begin position="3"/>
        <end position="133"/>
    </location>
</feature>
<comment type="subcellular location">
    <subcellularLocation>
        <location evidence="1">Cell membrane</location>
        <topology evidence="1">Multi-pass membrane protein</topology>
    </subcellularLocation>
</comment>
<dbReference type="SUPFAM" id="SSF103481">
    <property type="entry name" value="Multidrug resistance efflux transporter EmrE"/>
    <property type="match status" value="1"/>
</dbReference>
<evidence type="ECO:0000259" key="8">
    <source>
        <dbReference type="Pfam" id="PF00892"/>
    </source>
</evidence>
<reference evidence="12 14" key="3">
    <citation type="submission" date="2019-08" db="EMBL/GenBank/DDBJ databases">
        <title>Whole genome analysis of cultivated E. coli strains isolated from CD patients and healthy donors.</title>
        <authorList>
            <person name="Siniagina M.N."/>
            <person name="Markelova M.I."/>
            <person name="Laikov A.V."/>
            <person name="Boulygina E.A."/>
            <person name="Khusnutdinova D.R."/>
            <person name="Kharchenko A."/>
            <person name="Grigoryeva T.V."/>
        </authorList>
    </citation>
    <scope>NUCLEOTIDE SEQUENCE [LARGE SCALE GENOMIC DNA]</scope>
    <source>
        <strain evidence="12 14">1_45_11</strain>
    </source>
</reference>
<evidence type="ECO:0000313" key="15">
    <source>
        <dbReference type="Proteomes" id="UP000392867"/>
    </source>
</evidence>
<keyword evidence="5 7" id="KW-1133">Transmembrane helix</keyword>
<reference evidence="11 13" key="1">
    <citation type="submission" date="2019-02" db="EMBL/GenBank/DDBJ databases">
        <authorList>
            <person name="Slukin P."/>
            <person name="Fursova N."/>
            <person name="Ermolenko Z."/>
            <person name="Mayskaya N."/>
            <person name="Kislichkina A."/>
            <person name="Mukhina T."/>
            <person name="Sizova A."/>
            <person name="Bogun A."/>
        </authorList>
    </citation>
    <scope>NUCLEOTIDE SEQUENCE [LARGE SCALE GENOMIC DNA]</scope>
    <source>
        <strain evidence="11">SCPM-O-B-8431</strain>
        <strain evidence="13">SCPM-O-B-8431(U15)</strain>
    </source>
</reference>
<dbReference type="Proteomes" id="UP000291778">
    <property type="component" value="Unassembled WGS sequence"/>
</dbReference>
<feature type="transmembrane region" description="Helical" evidence="7">
    <location>
        <begin position="120"/>
        <end position="138"/>
    </location>
</feature>
<dbReference type="RefSeq" id="WP_001536599.1">
    <property type="nucleotide sequence ID" value="NZ_BDPJ01000040.1"/>
</dbReference>
<dbReference type="Gene3D" id="1.10.3730.20">
    <property type="match status" value="1"/>
</dbReference>
<dbReference type="InterPro" id="IPR050638">
    <property type="entry name" value="AA-Vitamin_Transporters"/>
</dbReference>
<dbReference type="EMBL" id="VRXD01000068">
    <property type="protein sequence ID" value="TXQ28525.1"/>
    <property type="molecule type" value="Genomic_DNA"/>
</dbReference>
<dbReference type="InterPro" id="IPR000620">
    <property type="entry name" value="EamA_dom"/>
</dbReference>
<reference evidence="10 15" key="2">
    <citation type="submission" date="2019-08" db="EMBL/GenBank/DDBJ databases">
        <title>Identification of Water Treatment Resistant and Multidrug Resistant Urinary Pathogenic Escherichia coli in Wastewater.</title>
        <authorList>
            <person name="Neumann N."/>
        </authorList>
    </citation>
    <scope>NUCLEOTIDE SEQUENCE [LARGE SCALE GENOMIC DNA]</scope>
    <source>
        <strain evidence="10 15">WU2356</strain>
    </source>
</reference>
<dbReference type="GO" id="GO:0005886">
    <property type="term" value="C:plasma membrane"/>
    <property type="evidence" value="ECO:0007669"/>
    <property type="project" value="UniProtKB-SubCell"/>
</dbReference>
<feature type="transmembrane region" description="Helical" evidence="7">
    <location>
        <begin position="211"/>
        <end position="230"/>
    </location>
</feature>
<keyword evidence="3" id="KW-1003">Cell membrane</keyword>
<reference evidence="9" key="4">
    <citation type="submission" date="2020-02" db="EMBL/GenBank/DDBJ databases">
        <authorList>
            <person name="Ashton P.M."/>
            <person name="Dallman T."/>
            <person name="Nair S."/>
            <person name="De Pinna E."/>
            <person name="Peters T."/>
            <person name="Grant K."/>
        </authorList>
    </citation>
    <scope>NUCLEOTIDE SEQUENCE</scope>
    <source>
        <strain evidence="9">93335</strain>
    </source>
</reference>
<evidence type="ECO:0000256" key="2">
    <source>
        <dbReference type="ARBA" id="ARBA00007362"/>
    </source>
</evidence>
<feature type="transmembrane region" description="Helical" evidence="7">
    <location>
        <begin position="150"/>
        <end position="173"/>
    </location>
</feature>
<protein>
    <submittedName>
        <fullName evidence="11">DMT family transporter</fullName>
    </submittedName>
</protein>
<dbReference type="AlphaFoldDB" id="A0A1Q4PML7"/>
<feature type="domain" description="EamA" evidence="8">
    <location>
        <begin position="149"/>
        <end position="282"/>
    </location>
</feature>
<evidence type="ECO:0000313" key="12">
    <source>
        <dbReference type="EMBL" id="TXQ28525.1"/>
    </source>
</evidence>
<proteinExistence type="inferred from homology"/>
<evidence type="ECO:0000313" key="10">
    <source>
        <dbReference type="EMBL" id="MPU47762.1"/>
    </source>
</evidence>
<evidence type="ECO:0000256" key="7">
    <source>
        <dbReference type="SAM" id="Phobius"/>
    </source>
</evidence>
<evidence type="ECO:0000256" key="4">
    <source>
        <dbReference type="ARBA" id="ARBA00022692"/>
    </source>
</evidence>
<dbReference type="InterPro" id="IPR037185">
    <property type="entry name" value="EmrE-like"/>
</dbReference>
<evidence type="ECO:0000256" key="3">
    <source>
        <dbReference type="ARBA" id="ARBA00022475"/>
    </source>
</evidence>
<dbReference type="EMBL" id="SERV01000017">
    <property type="protein sequence ID" value="RYL79132.1"/>
    <property type="molecule type" value="Genomic_DNA"/>
</dbReference>
<feature type="transmembrane region" description="Helical" evidence="7">
    <location>
        <begin position="91"/>
        <end position="113"/>
    </location>
</feature>
<evidence type="ECO:0000256" key="1">
    <source>
        <dbReference type="ARBA" id="ARBA00004651"/>
    </source>
</evidence>
<evidence type="ECO:0000313" key="13">
    <source>
        <dbReference type="Proteomes" id="UP000291778"/>
    </source>
</evidence>
<dbReference type="EMBL" id="VOTT01000013">
    <property type="protein sequence ID" value="MPU47762.1"/>
    <property type="molecule type" value="Genomic_DNA"/>
</dbReference>
<evidence type="ECO:0000313" key="11">
    <source>
        <dbReference type="EMBL" id="RYL79132.1"/>
    </source>
</evidence>
<dbReference type="Proteomes" id="UP000711811">
    <property type="component" value="Unassembled WGS sequence"/>
</dbReference>
<keyword evidence="4 7" id="KW-0812">Transmembrane</keyword>
<evidence type="ECO:0000256" key="6">
    <source>
        <dbReference type="ARBA" id="ARBA00023136"/>
    </source>
</evidence>
<dbReference type="Proteomes" id="UP000392867">
    <property type="component" value="Unassembled WGS sequence"/>
</dbReference>